<comment type="caution">
    <text evidence="1">The sequence shown here is derived from an EMBL/GenBank/DDBJ whole genome shotgun (WGS) entry which is preliminary data.</text>
</comment>
<dbReference type="PANTHER" id="PTHR38436">
    <property type="entry name" value="POLYKETIDE CYCLASE SNOAL-LIKE DOMAIN"/>
    <property type="match status" value="1"/>
</dbReference>
<evidence type="ECO:0000313" key="2">
    <source>
        <dbReference type="Proteomes" id="UP001501433"/>
    </source>
</evidence>
<dbReference type="PANTHER" id="PTHR38436:SF1">
    <property type="entry name" value="ESTER CYCLASE"/>
    <property type="match status" value="1"/>
</dbReference>
<evidence type="ECO:0000313" key="1">
    <source>
        <dbReference type="EMBL" id="GAA4808822.1"/>
    </source>
</evidence>
<dbReference type="EMBL" id="BAABJW010000002">
    <property type="protein sequence ID" value="GAA4808822.1"/>
    <property type="molecule type" value="Genomic_DNA"/>
</dbReference>
<dbReference type="Proteomes" id="UP001501433">
    <property type="component" value="Unassembled WGS sequence"/>
</dbReference>
<dbReference type="Pfam" id="PF07366">
    <property type="entry name" value="SnoaL"/>
    <property type="match status" value="1"/>
</dbReference>
<sequence length="305" mass="34735">MKKIFLLGLSAILFFNCEKPKERYFVESPEITDFKSNISEYSNGDWESWRAHFSDTAKLYVNSLKSISVSDLENNQKEMLSNFSSYGFQEKGSFVEMVLDNQDKTWVNYWANWHGTLKANGKEIDVPVHITAQYVDGKIAEIYDYFDTSPISTALNEIEDYNAMSMDEKTLTNTINTMVAVWNKNDQDAMKSITVPNLIRNSNGTREVNNQEEYGAMMSNFFTGFPDFKVILENSEIKDNKAIITWRCVGTNTGEFLGNAPTNKKVNVLGMSVWTFNAEGKATQEDAFFDNQIMFNQLGITPPKA</sequence>
<proteinExistence type="predicted"/>
<reference evidence="2" key="1">
    <citation type="journal article" date="2019" name="Int. J. Syst. Evol. Microbiol.">
        <title>The Global Catalogue of Microorganisms (GCM) 10K type strain sequencing project: providing services to taxonomists for standard genome sequencing and annotation.</title>
        <authorList>
            <consortium name="The Broad Institute Genomics Platform"/>
            <consortium name="The Broad Institute Genome Sequencing Center for Infectious Disease"/>
            <person name="Wu L."/>
            <person name="Ma J."/>
        </authorList>
    </citation>
    <scope>NUCLEOTIDE SEQUENCE [LARGE SCALE GENOMIC DNA]</scope>
    <source>
        <strain evidence="2">JCM 18325</strain>
    </source>
</reference>
<dbReference type="InterPro" id="IPR032710">
    <property type="entry name" value="NTF2-like_dom_sf"/>
</dbReference>
<dbReference type="RefSeq" id="WP_345276293.1">
    <property type="nucleotide sequence ID" value="NZ_BAABJW010000002.1"/>
</dbReference>
<evidence type="ECO:0008006" key="3">
    <source>
        <dbReference type="Google" id="ProtNLM"/>
    </source>
</evidence>
<gene>
    <name evidence="1" type="ORF">GCM10023330_14550</name>
</gene>
<dbReference type="SUPFAM" id="SSF54427">
    <property type="entry name" value="NTF2-like"/>
    <property type="match status" value="2"/>
</dbReference>
<keyword evidence="2" id="KW-1185">Reference proteome</keyword>
<name>A0ABP9CDG3_9FLAO</name>
<accession>A0ABP9CDG3</accession>
<dbReference type="InterPro" id="IPR009959">
    <property type="entry name" value="Cyclase_SnoaL-like"/>
</dbReference>
<dbReference type="Gene3D" id="3.10.450.50">
    <property type="match status" value="2"/>
</dbReference>
<organism evidence="1 2">
    <name type="scientific">Litoribaculum gwangyangense</name>
    <dbReference type="NCBI Taxonomy" id="1130722"/>
    <lineage>
        <taxon>Bacteria</taxon>
        <taxon>Pseudomonadati</taxon>
        <taxon>Bacteroidota</taxon>
        <taxon>Flavobacteriia</taxon>
        <taxon>Flavobacteriales</taxon>
        <taxon>Flavobacteriaceae</taxon>
        <taxon>Litoribaculum</taxon>
    </lineage>
</organism>
<protein>
    <recommendedName>
        <fullName evidence="3">SnoaL-like polyketide cyclase</fullName>
    </recommendedName>
</protein>